<protein>
    <submittedName>
        <fullName evidence="6">Type I restriction enzyme R protein N-terminal domain-containing protein</fullName>
    </submittedName>
</protein>
<feature type="region of interest" description="Disordered" evidence="3">
    <location>
        <begin position="1719"/>
        <end position="1742"/>
    </location>
</feature>
<keyword evidence="2" id="KW-0560">Oxidoreductase</keyword>
<evidence type="ECO:0000256" key="2">
    <source>
        <dbReference type="ARBA" id="ARBA00023002"/>
    </source>
</evidence>
<feature type="region of interest" description="Disordered" evidence="3">
    <location>
        <begin position="1150"/>
        <end position="1224"/>
    </location>
</feature>
<dbReference type="Pfam" id="PF13588">
    <property type="entry name" value="HSDR_N_2"/>
    <property type="match status" value="1"/>
</dbReference>
<evidence type="ECO:0000256" key="3">
    <source>
        <dbReference type="SAM" id="MobiDB-lite"/>
    </source>
</evidence>
<feature type="compositionally biased region" description="Basic and acidic residues" evidence="3">
    <location>
        <begin position="1160"/>
        <end position="1180"/>
    </location>
</feature>
<dbReference type="PANTHER" id="PTHR44169:SF6">
    <property type="entry name" value="NADPH-DEPENDENT 1-ACYLDIHYDROXYACETONE PHOSPHATE REDUCTASE"/>
    <property type="match status" value="1"/>
</dbReference>
<evidence type="ECO:0000313" key="5">
    <source>
        <dbReference type="Proteomes" id="UP000887540"/>
    </source>
</evidence>
<feature type="region of interest" description="Disordered" evidence="3">
    <location>
        <begin position="319"/>
        <end position="343"/>
    </location>
</feature>
<dbReference type="InterPro" id="IPR036291">
    <property type="entry name" value="NAD(P)-bd_dom_sf"/>
</dbReference>
<proteinExistence type="inferred from homology"/>
<feature type="compositionally biased region" description="Basic and acidic residues" evidence="3">
    <location>
        <begin position="961"/>
        <end position="980"/>
    </location>
</feature>
<dbReference type="PROSITE" id="PS00061">
    <property type="entry name" value="ADH_SHORT"/>
    <property type="match status" value="1"/>
</dbReference>
<dbReference type="Gene3D" id="3.40.50.720">
    <property type="entry name" value="NAD(P)-binding Rossmann-like Domain"/>
    <property type="match status" value="1"/>
</dbReference>
<reference evidence="6" key="1">
    <citation type="submission" date="2022-11" db="UniProtKB">
        <authorList>
            <consortium name="WormBaseParasite"/>
        </authorList>
    </citation>
    <scope>IDENTIFICATION</scope>
</reference>
<dbReference type="SUPFAM" id="SSF52218">
    <property type="entry name" value="Flavoproteins"/>
    <property type="match status" value="1"/>
</dbReference>
<sequence length="1742" mass="187686">MDVSPLAERAEHRQQGGAGGGECVLVALPRALVAVRAALDHSEIDELRQPIGEHIGCHLEPRTDVGEPGHTEGDVAHDEQRPLLAEHDEGAGDRAAWYALDMTSLVDATLLITGANGGLGSHFARIALERGARRVYATARSPREATDSRIVPLALDVTSSASVRAAAQAAADTTIVVKNAGIAGGNSLLSTDLDEVRRVFDTNVFGALSVAQAFAPVLARNGGGALIDVHSALSWLARAGAYSASKAALWSITNSLRLELQAQGTQVLGAHLGYADTPMTEGLDVAKADPADIVAAIYDALESGEHEVLADAAVGPTAHPGVSTATASATAPAPAHLPLMPPRLAGPSDPGLNRCPIEMNILTVRVGAEPRHPEHTDGMHQTPVYYYSSTSNLTRRFAEHLTENDGRPVRDLADAEVRQSEADAPWVLLTPSYKAGNDDQVTLPAAVRAFLRSAVTRRNLVGIIGSGNRNFGRYYQAAARELAELSGRPILFEFELSGTPEDVTRCAEILGELDRALATGILESPLGPGGNMEFEERLVALASKVKGQAAAVQTEEATKNAFVMPFISSILGYDVFDPQEVIPEFTADVGVKRGEKVDYAIVKDGAIQILVECKPSVGALKIEHASQLFRYFATTNARLAVLTNGIVWQFYTDLDAPNRMDEKPFLVLDLLEIDDNLVPEIKKISKASFDLDSIINAAEELKYVGAIKREIAAEFREPTTEWVRFFTTRVYEGAFTQKVREQFTSLVSKSSRQFLNEQVNDRLKTALGSEAPAAFLPLAEPAPSPASEVALAGEPVEDSEVVTTPEELEGFQIVRAIACSDVRPSRVVARDSKSYFAVLLDDNNRKPIARLHFNAAKQKYLGLLDADKVETRHPIDALEDIYSFADEIREARALRARDRHGALDGREQCRRERCGGCGIHARHDEAGGEGVDPSAEQGAGRVAQRPVGRGGHGEQGASDSEVCRDERVPPDGDEGCHDLDGGVAGEPADERDDPVGLPAHRQLDQLVLAAREVVIDRPAGCTRGGDDVAERGLAPQRRDLGARGADDFGVRVRVTPQAPATLGGLGEQHPGALAPARVARGVRHEIGERAHDGELLVAVECTGVGQHLHAHVIARSVDIGQCRGGKLMNERGGVRPEHRDVGHLLDVLHGGGGTLGEGMHVGDESGRSVDVDHGHGEPPRSRKVAQQGQVDDREHRDDADVDGEAPPEVVTQERHVEPDDEPTHHEQLRAHVLAAISARGHQESIPQDVLPERIVDAAARGIPSLVEFAQVDARCLRRGTRDDLTAGKRLRLPVDEPLAVSGELRQVDELEAHHARLAHLLVVGLEVGARRLDAQPPVDVARDLAPCRLARRLDELAQRRLVGGTLLQLLGDAQRLLTSTPKILDVAAAVVVGAVREAEPAAGALALPLRPLAVGLRLPRQRQQRLLRVGKEQLDIEVGVRRDERDQHAVLQRQSRGGRGDVETFGDDILRLGDACGIVRALALPALPDPRHNHSCVEGSARRPLGDHRLDTSRAGVGGLRGLDAHDVRLAVAGSERGERGGEPGGCERGGEVGRNLDVARRGIEGGLDGDRVAPTDAGRRSLVGAERHEEQPLHHPDRRAVLVAVDAHHDGGTLATSERLEHRGRHLDAGVVAELRHGRLEPLRHHAHSQRNPRHPSTPAAYRHRCPYTLHERGIDMGLIDDAKDVAETAGRKVKEGFEDAKDRIGDKVDEVKADANVKKAEAEKERVEKRNELKEQLRGE</sequence>
<dbReference type="PANTHER" id="PTHR44169">
    <property type="entry name" value="NADPH-DEPENDENT 1-ACYLDIHYDROXYACETONE PHOSPHATE REDUCTASE"/>
    <property type="match status" value="1"/>
</dbReference>
<evidence type="ECO:0000256" key="1">
    <source>
        <dbReference type="ARBA" id="ARBA00006484"/>
    </source>
</evidence>
<feature type="region of interest" description="Disordered" evidence="3">
    <location>
        <begin position="1489"/>
        <end position="1510"/>
    </location>
</feature>
<dbReference type="Gene3D" id="3.40.50.360">
    <property type="match status" value="1"/>
</dbReference>
<dbReference type="InterPro" id="IPR020904">
    <property type="entry name" value="Sc_DH/Rdtase_CS"/>
</dbReference>
<dbReference type="GO" id="GO:0016491">
    <property type="term" value="F:oxidoreductase activity"/>
    <property type="evidence" value="ECO:0007669"/>
    <property type="project" value="UniProtKB-KW"/>
</dbReference>
<accession>A0A914ELG4</accession>
<dbReference type="InterPro" id="IPR004465">
    <property type="entry name" value="RNR_NrdI"/>
</dbReference>
<dbReference type="GO" id="GO:0010181">
    <property type="term" value="F:FMN binding"/>
    <property type="evidence" value="ECO:0007669"/>
    <property type="project" value="InterPro"/>
</dbReference>
<dbReference type="Pfam" id="PF07972">
    <property type="entry name" value="Flavodoxin_NdrI"/>
    <property type="match status" value="1"/>
</dbReference>
<feature type="domain" description="Ketoreductase" evidence="4">
    <location>
        <begin position="108"/>
        <end position="257"/>
    </location>
</feature>
<feature type="compositionally biased region" description="Basic and acidic residues" evidence="3">
    <location>
        <begin position="1211"/>
        <end position="1224"/>
    </location>
</feature>
<dbReference type="Pfam" id="PF00106">
    <property type="entry name" value="adh_short"/>
    <property type="match status" value="1"/>
</dbReference>
<feature type="compositionally biased region" description="Low complexity" evidence="3">
    <location>
        <begin position="324"/>
        <end position="343"/>
    </location>
</feature>
<keyword evidence="5" id="KW-1185">Reference proteome</keyword>
<dbReference type="NCBIfam" id="NF006119">
    <property type="entry name" value="PRK08264.1-5"/>
    <property type="match status" value="1"/>
</dbReference>
<dbReference type="PRINTS" id="PR00081">
    <property type="entry name" value="GDHRDH"/>
</dbReference>
<name>A0A914ELG4_9BILA</name>
<feature type="region of interest" description="Disordered" evidence="3">
    <location>
        <begin position="1533"/>
        <end position="1554"/>
    </location>
</feature>
<organism evidence="5 6">
    <name type="scientific">Acrobeloides nanus</name>
    <dbReference type="NCBI Taxonomy" id="290746"/>
    <lineage>
        <taxon>Eukaryota</taxon>
        <taxon>Metazoa</taxon>
        <taxon>Ecdysozoa</taxon>
        <taxon>Nematoda</taxon>
        <taxon>Chromadorea</taxon>
        <taxon>Rhabditida</taxon>
        <taxon>Tylenchina</taxon>
        <taxon>Cephalobomorpha</taxon>
        <taxon>Cephaloboidea</taxon>
        <taxon>Cephalobidae</taxon>
        <taxon>Acrobeloides</taxon>
    </lineage>
</organism>
<dbReference type="GO" id="GO:0006629">
    <property type="term" value="P:lipid metabolic process"/>
    <property type="evidence" value="ECO:0007669"/>
    <property type="project" value="UniProtKB-ARBA"/>
</dbReference>
<dbReference type="SUPFAM" id="SSF51735">
    <property type="entry name" value="NAD(P)-binding Rossmann-fold domains"/>
    <property type="match status" value="1"/>
</dbReference>
<dbReference type="InterPro" id="IPR057326">
    <property type="entry name" value="KR_dom"/>
</dbReference>
<comment type="similarity">
    <text evidence="1">Belongs to the short-chain dehydrogenases/reductases (SDR) family.</text>
</comment>
<dbReference type="InterPro" id="IPR029039">
    <property type="entry name" value="Flavoprotein-like_sf"/>
</dbReference>
<dbReference type="SMART" id="SM00822">
    <property type="entry name" value="PKS_KR"/>
    <property type="match status" value="1"/>
</dbReference>
<dbReference type="WBParaSite" id="ACRNAN_scaffold857.g8296.t1">
    <property type="protein sequence ID" value="ACRNAN_scaffold857.g8296.t1"/>
    <property type="gene ID" value="ACRNAN_scaffold857.g8296"/>
</dbReference>
<evidence type="ECO:0000313" key="6">
    <source>
        <dbReference type="WBParaSite" id="ACRNAN_scaffold857.g8296.t1"/>
    </source>
</evidence>
<feature type="region of interest" description="Disordered" evidence="3">
    <location>
        <begin position="1"/>
        <end position="20"/>
    </location>
</feature>
<dbReference type="Proteomes" id="UP000887540">
    <property type="component" value="Unplaced"/>
</dbReference>
<dbReference type="GO" id="GO:0009035">
    <property type="term" value="F:type I site-specific deoxyribonuclease activity"/>
    <property type="evidence" value="ECO:0007669"/>
    <property type="project" value="UniProtKB-EC"/>
</dbReference>
<dbReference type="GO" id="GO:0009307">
    <property type="term" value="P:DNA restriction-modification system"/>
    <property type="evidence" value="ECO:0007669"/>
    <property type="project" value="UniProtKB-KW"/>
</dbReference>
<feature type="region of interest" description="Disordered" evidence="3">
    <location>
        <begin position="924"/>
        <end position="991"/>
    </location>
</feature>
<evidence type="ECO:0000259" key="4">
    <source>
        <dbReference type="SMART" id="SM00822"/>
    </source>
</evidence>
<dbReference type="InterPro" id="IPR002347">
    <property type="entry name" value="SDR_fam"/>
</dbReference>
<dbReference type="GO" id="GO:0005524">
    <property type="term" value="F:ATP binding"/>
    <property type="evidence" value="ECO:0007669"/>
    <property type="project" value="UniProtKB-KW"/>
</dbReference>
<dbReference type="InterPro" id="IPR029464">
    <property type="entry name" value="HSDR_N"/>
</dbReference>
<dbReference type="GO" id="GO:0003677">
    <property type="term" value="F:DNA binding"/>
    <property type="evidence" value="ECO:0007669"/>
    <property type="project" value="UniProtKB-KW"/>
</dbReference>
<feature type="compositionally biased region" description="Basic and acidic residues" evidence="3">
    <location>
        <begin position="1500"/>
        <end position="1510"/>
    </location>
</feature>